<dbReference type="Pfam" id="PF01740">
    <property type="entry name" value="STAS"/>
    <property type="match status" value="1"/>
</dbReference>
<evidence type="ECO:0000313" key="5">
    <source>
        <dbReference type="Proteomes" id="UP000244912"/>
    </source>
</evidence>
<reference evidence="4 5" key="1">
    <citation type="submission" date="2018-03" db="EMBL/GenBank/DDBJ databases">
        <authorList>
            <person name="Keele B.F."/>
        </authorList>
    </citation>
    <scope>NUCLEOTIDE SEQUENCE [LARGE SCALE GENOMIC DNA]</scope>
    <source>
        <strain evidence="4 5">CECT 8504</strain>
    </source>
</reference>
<dbReference type="Gene3D" id="3.30.750.24">
    <property type="entry name" value="STAS domain"/>
    <property type="match status" value="1"/>
</dbReference>
<evidence type="ECO:0000313" key="4">
    <source>
        <dbReference type="EMBL" id="SPJ23348.1"/>
    </source>
</evidence>
<comment type="similarity">
    <text evidence="1 2">Belongs to the anti-sigma-factor antagonist family.</text>
</comment>
<evidence type="ECO:0000256" key="2">
    <source>
        <dbReference type="RuleBase" id="RU003749"/>
    </source>
</evidence>
<keyword evidence="5" id="KW-1185">Reference proteome</keyword>
<dbReference type="InterPro" id="IPR002645">
    <property type="entry name" value="STAS_dom"/>
</dbReference>
<organism evidence="4 5">
    <name type="scientific">Palleronia abyssalis</name>
    <dbReference type="NCBI Taxonomy" id="1501240"/>
    <lineage>
        <taxon>Bacteria</taxon>
        <taxon>Pseudomonadati</taxon>
        <taxon>Pseudomonadota</taxon>
        <taxon>Alphaproteobacteria</taxon>
        <taxon>Rhodobacterales</taxon>
        <taxon>Roseobacteraceae</taxon>
        <taxon>Palleronia</taxon>
    </lineage>
</organism>
<feature type="domain" description="STAS" evidence="3">
    <location>
        <begin position="10"/>
        <end position="114"/>
    </location>
</feature>
<dbReference type="OrthoDB" id="9796076at2"/>
<dbReference type="InterPro" id="IPR003658">
    <property type="entry name" value="Anti-sigma_ant"/>
</dbReference>
<dbReference type="CDD" id="cd07043">
    <property type="entry name" value="STAS_anti-anti-sigma_factors"/>
    <property type="match status" value="1"/>
</dbReference>
<name>A0A2R8BT94_9RHOB</name>
<dbReference type="AlphaFoldDB" id="A0A2R8BT94"/>
<dbReference type="RefSeq" id="WP_108893517.1">
    <property type="nucleotide sequence ID" value="NZ_ONZF01000002.1"/>
</dbReference>
<accession>A0A2R8BT94</accession>
<dbReference type="Proteomes" id="UP000244912">
    <property type="component" value="Unassembled WGS sequence"/>
</dbReference>
<dbReference type="SUPFAM" id="SSF52091">
    <property type="entry name" value="SpoIIaa-like"/>
    <property type="match status" value="1"/>
</dbReference>
<dbReference type="PROSITE" id="PS50801">
    <property type="entry name" value="STAS"/>
    <property type="match status" value="1"/>
</dbReference>
<evidence type="ECO:0000256" key="1">
    <source>
        <dbReference type="ARBA" id="ARBA00009013"/>
    </source>
</evidence>
<dbReference type="GO" id="GO:0043856">
    <property type="term" value="F:anti-sigma factor antagonist activity"/>
    <property type="evidence" value="ECO:0007669"/>
    <property type="project" value="InterPro"/>
</dbReference>
<protein>
    <recommendedName>
        <fullName evidence="2">Anti-sigma factor antagonist</fullName>
    </recommendedName>
</protein>
<dbReference type="EMBL" id="ONZF01000002">
    <property type="protein sequence ID" value="SPJ23348.1"/>
    <property type="molecule type" value="Genomic_DNA"/>
</dbReference>
<sequence length="114" mass="12270">MKLETEPMQEALIVRALEPRLDAAVAVQFKDAIRGIAGDAPDRVILDLERVTFLDSSGLGAVIGAMKLLSPDHRLELAALNPAVAKVFKLTKMDALFTIHETAPKGPAEPFHAS</sequence>
<proteinExistence type="inferred from homology"/>
<dbReference type="NCBIfam" id="TIGR00377">
    <property type="entry name" value="ant_ant_sig"/>
    <property type="match status" value="1"/>
</dbReference>
<dbReference type="InterPro" id="IPR036513">
    <property type="entry name" value="STAS_dom_sf"/>
</dbReference>
<evidence type="ECO:0000259" key="3">
    <source>
        <dbReference type="PROSITE" id="PS50801"/>
    </source>
</evidence>
<gene>
    <name evidence="4" type="ORF">PAA8504_01158</name>
</gene>
<dbReference type="PANTHER" id="PTHR33495">
    <property type="entry name" value="ANTI-SIGMA FACTOR ANTAGONIST TM_1081-RELATED-RELATED"/>
    <property type="match status" value="1"/>
</dbReference>